<dbReference type="RefSeq" id="WP_011524472.1">
    <property type="nucleotide sequence ID" value="NC_008009.1"/>
</dbReference>
<dbReference type="Proteomes" id="UP000002432">
    <property type="component" value="Chromosome"/>
</dbReference>
<feature type="domain" description="EamA" evidence="7">
    <location>
        <begin position="165"/>
        <end position="302"/>
    </location>
</feature>
<evidence type="ECO:0000313" key="9">
    <source>
        <dbReference type="Proteomes" id="UP000002432"/>
    </source>
</evidence>
<feature type="transmembrane region" description="Helical" evidence="6">
    <location>
        <begin position="259"/>
        <end position="278"/>
    </location>
</feature>
<sequence length="311" mass="32737">MSSSAETAVTTSVSTGKPQRAALAFSFLSTWIIWGSTYLAIRYAVETIPPLVTAGVRHFTAGSVLFAYCYFRGFRPTAKHWKGAFLIGAFYFLGGHGTLHWAEQRVSSGLAAVLIATEPLFIAAIMIFTGKERFSYWTLLGMLCGISGVAYLMGGEALHAPGQMVGILAVLAGSLSWGIGVCISPNAGLPEDPVASAGMTMFCGSLLLLTTAGVTGEIAAFHPHQVAMRSVLGLLFLIVFGSIVAFSAYVWLLGQVSPTMVSTHTFVNPAVAVLLGWAMAGEALTARLLVATLAILGSIAFIRRGTRAAAH</sequence>
<dbReference type="HOGENOM" id="CLU_033863_5_1_0"/>
<dbReference type="SUPFAM" id="SSF103481">
    <property type="entry name" value="Multidrug resistance efflux transporter EmrE"/>
    <property type="match status" value="2"/>
</dbReference>
<evidence type="ECO:0000256" key="4">
    <source>
        <dbReference type="ARBA" id="ARBA00022989"/>
    </source>
</evidence>
<evidence type="ECO:0000256" key="2">
    <source>
        <dbReference type="ARBA" id="ARBA00007362"/>
    </source>
</evidence>
<feature type="transmembrane region" description="Helical" evidence="6">
    <location>
        <begin position="231"/>
        <end position="252"/>
    </location>
</feature>
<dbReference type="PANTHER" id="PTHR32322">
    <property type="entry name" value="INNER MEMBRANE TRANSPORTER"/>
    <property type="match status" value="1"/>
</dbReference>
<accession>Q1IKC7</accession>
<dbReference type="PANTHER" id="PTHR32322:SF2">
    <property type="entry name" value="EAMA DOMAIN-CONTAINING PROTEIN"/>
    <property type="match status" value="1"/>
</dbReference>
<feature type="transmembrane region" description="Helical" evidence="6">
    <location>
        <begin position="21"/>
        <end position="45"/>
    </location>
</feature>
<evidence type="ECO:0000256" key="6">
    <source>
        <dbReference type="SAM" id="Phobius"/>
    </source>
</evidence>
<dbReference type="GO" id="GO:0016020">
    <property type="term" value="C:membrane"/>
    <property type="evidence" value="ECO:0007669"/>
    <property type="project" value="UniProtKB-SubCell"/>
</dbReference>
<proteinExistence type="inferred from homology"/>
<reference evidence="8 9" key="1">
    <citation type="journal article" date="2009" name="Appl. Environ. Microbiol.">
        <title>Three genomes from the phylum Acidobacteria provide insight into the lifestyles of these microorganisms in soils.</title>
        <authorList>
            <person name="Ward N.L."/>
            <person name="Challacombe J.F."/>
            <person name="Janssen P.H."/>
            <person name="Henrissat B."/>
            <person name="Coutinho P.M."/>
            <person name="Wu M."/>
            <person name="Xie G."/>
            <person name="Haft D.H."/>
            <person name="Sait M."/>
            <person name="Badger J."/>
            <person name="Barabote R.D."/>
            <person name="Bradley B."/>
            <person name="Brettin T.S."/>
            <person name="Brinkac L.M."/>
            <person name="Bruce D."/>
            <person name="Creasy T."/>
            <person name="Daugherty S.C."/>
            <person name="Davidsen T.M."/>
            <person name="DeBoy R.T."/>
            <person name="Detter J.C."/>
            <person name="Dodson R.J."/>
            <person name="Durkin A.S."/>
            <person name="Ganapathy A."/>
            <person name="Gwinn-Giglio M."/>
            <person name="Han C.S."/>
            <person name="Khouri H."/>
            <person name="Kiss H."/>
            <person name="Kothari S.P."/>
            <person name="Madupu R."/>
            <person name="Nelson K.E."/>
            <person name="Nelson W.C."/>
            <person name="Paulsen I."/>
            <person name="Penn K."/>
            <person name="Ren Q."/>
            <person name="Rosovitz M.J."/>
            <person name="Selengut J.D."/>
            <person name="Shrivastava S."/>
            <person name="Sullivan S.A."/>
            <person name="Tapia R."/>
            <person name="Thompson L.S."/>
            <person name="Watkins K.L."/>
            <person name="Yang Q."/>
            <person name="Yu C."/>
            <person name="Zafar N."/>
            <person name="Zhou L."/>
            <person name="Kuske C.R."/>
        </authorList>
    </citation>
    <scope>NUCLEOTIDE SEQUENCE [LARGE SCALE GENOMIC DNA]</scope>
    <source>
        <strain evidence="8 9">Ellin345</strain>
    </source>
</reference>
<evidence type="ECO:0000259" key="7">
    <source>
        <dbReference type="Pfam" id="PF00892"/>
    </source>
</evidence>
<keyword evidence="9" id="KW-1185">Reference proteome</keyword>
<keyword evidence="4 6" id="KW-1133">Transmembrane helix</keyword>
<evidence type="ECO:0000256" key="1">
    <source>
        <dbReference type="ARBA" id="ARBA00004141"/>
    </source>
</evidence>
<dbReference type="InterPro" id="IPR000620">
    <property type="entry name" value="EamA_dom"/>
</dbReference>
<keyword evidence="5 6" id="KW-0472">Membrane</keyword>
<comment type="subcellular location">
    <subcellularLocation>
        <location evidence="1">Membrane</location>
        <topology evidence="1">Multi-pass membrane protein</topology>
    </subcellularLocation>
</comment>
<dbReference type="Pfam" id="PF00892">
    <property type="entry name" value="EamA"/>
    <property type="match status" value="2"/>
</dbReference>
<dbReference type="KEGG" id="aba:Acid345_3672"/>
<feature type="transmembrane region" description="Helical" evidence="6">
    <location>
        <begin position="195"/>
        <end position="219"/>
    </location>
</feature>
<evidence type="ECO:0000256" key="3">
    <source>
        <dbReference type="ARBA" id="ARBA00022692"/>
    </source>
</evidence>
<dbReference type="AlphaFoldDB" id="Q1IKC7"/>
<keyword evidence="3 6" id="KW-0812">Transmembrane</keyword>
<dbReference type="eggNOG" id="COG0697">
    <property type="taxonomic scope" value="Bacteria"/>
</dbReference>
<feature type="transmembrane region" description="Helical" evidence="6">
    <location>
        <begin position="134"/>
        <end position="153"/>
    </location>
</feature>
<feature type="transmembrane region" description="Helical" evidence="6">
    <location>
        <begin position="83"/>
        <end position="102"/>
    </location>
</feature>
<evidence type="ECO:0000256" key="5">
    <source>
        <dbReference type="ARBA" id="ARBA00023136"/>
    </source>
</evidence>
<dbReference type="STRING" id="204669.Acid345_3672"/>
<gene>
    <name evidence="8" type="ordered locus">Acid345_3672</name>
</gene>
<evidence type="ECO:0000313" key="8">
    <source>
        <dbReference type="EMBL" id="ABF42673.1"/>
    </source>
</evidence>
<dbReference type="InterPro" id="IPR037185">
    <property type="entry name" value="EmrE-like"/>
</dbReference>
<name>Q1IKC7_KORVE</name>
<dbReference type="EMBL" id="CP000360">
    <property type="protein sequence ID" value="ABF42673.1"/>
    <property type="molecule type" value="Genomic_DNA"/>
</dbReference>
<feature type="transmembrane region" description="Helical" evidence="6">
    <location>
        <begin position="165"/>
        <end position="183"/>
    </location>
</feature>
<organism evidence="8 9">
    <name type="scientific">Koribacter versatilis (strain Ellin345)</name>
    <dbReference type="NCBI Taxonomy" id="204669"/>
    <lineage>
        <taxon>Bacteria</taxon>
        <taxon>Pseudomonadati</taxon>
        <taxon>Acidobacteriota</taxon>
        <taxon>Terriglobia</taxon>
        <taxon>Terriglobales</taxon>
        <taxon>Candidatus Korobacteraceae</taxon>
        <taxon>Candidatus Korobacter</taxon>
    </lineage>
</organism>
<feature type="transmembrane region" description="Helical" evidence="6">
    <location>
        <begin position="51"/>
        <end position="71"/>
    </location>
</feature>
<dbReference type="OrthoDB" id="3190463at2"/>
<dbReference type="InterPro" id="IPR050638">
    <property type="entry name" value="AA-Vitamin_Transporters"/>
</dbReference>
<comment type="similarity">
    <text evidence="2">Belongs to the EamA transporter family.</text>
</comment>
<feature type="domain" description="EamA" evidence="7">
    <location>
        <begin position="26"/>
        <end position="152"/>
    </location>
</feature>
<dbReference type="EnsemblBacteria" id="ABF42673">
    <property type="protein sequence ID" value="ABF42673"/>
    <property type="gene ID" value="Acid345_3672"/>
</dbReference>
<feature type="transmembrane region" description="Helical" evidence="6">
    <location>
        <begin position="108"/>
        <end position="127"/>
    </location>
</feature>
<protein>
    <submittedName>
        <fullName evidence="8">10 TMS drug/metabolite exporter, DME family, DMT superfamily</fullName>
    </submittedName>
</protein>
<feature type="transmembrane region" description="Helical" evidence="6">
    <location>
        <begin position="284"/>
        <end position="302"/>
    </location>
</feature>